<dbReference type="GO" id="GO:0003824">
    <property type="term" value="F:catalytic activity"/>
    <property type="evidence" value="ECO:0007669"/>
    <property type="project" value="InterPro"/>
</dbReference>
<evidence type="ECO:0000313" key="2">
    <source>
        <dbReference type="EMBL" id="EFN83068.1"/>
    </source>
</evidence>
<dbReference type="Proteomes" id="UP000008237">
    <property type="component" value="Unassembled WGS sequence"/>
</dbReference>
<gene>
    <name evidence="2" type="ORF">EAI_07990</name>
</gene>
<feature type="non-terminal residue" evidence="2">
    <location>
        <position position="132"/>
    </location>
</feature>
<dbReference type="STRING" id="610380.E2BML1"/>
<evidence type="ECO:0000313" key="3">
    <source>
        <dbReference type="Proteomes" id="UP000008237"/>
    </source>
</evidence>
<dbReference type="AlphaFoldDB" id="E2BML1"/>
<feature type="domain" description="Endonuclease/exonuclease/phosphatase" evidence="1">
    <location>
        <begin position="3"/>
        <end position="132"/>
    </location>
</feature>
<protein>
    <recommendedName>
        <fullName evidence="1">Endonuclease/exonuclease/phosphatase domain-containing protein</fullName>
    </recommendedName>
</protein>
<keyword evidence="3" id="KW-1185">Reference proteome</keyword>
<dbReference type="SUPFAM" id="SSF56219">
    <property type="entry name" value="DNase I-like"/>
    <property type="match status" value="1"/>
</dbReference>
<accession>E2BML1</accession>
<dbReference type="InParanoid" id="E2BML1"/>
<organism evidence="3">
    <name type="scientific">Harpegnathos saltator</name>
    <name type="common">Jerdon's jumping ant</name>
    <dbReference type="NCBI Taxonomy" id="610380"/>
    <lineage>
        <taxon>Eukaryota</taxon>
        <taxon>Metazoa</taxon>
        <taxon>Ecdysozoa</taxon>
        <taxon>Arthropoda</taxon>
        <taxon>Hexapoda</taxon>
        <taxon>Insecta</taxon>
        <taxon>Pterygota</taxon>
        <taxon>Neoptera</taxon>
        <taxon>Endopterygota</taxon>
        <taxon>Hymenoptera</taxon>
        <taxon>Apocrita</taxon>
        <taxon>Aculeata</taxon>
        <taxon>Formicoidea</taxon>
        <taxon>Formicidae</taxon>
        <taxon>Ponerinae</taxon>
        <taxon>Ponerini</taxon>
        <taxon>Harpegnathos</taxon>
    </lineage>
</organism>
<reference evidence="2 3" key="1">
    <citation type="journal article" date="2010" name="Science">
        <title>Genomic comparison of the ants Camponotus floridanus and Harpegnathos saltator.</title>
        <authorList>
            <person name="Bonasio R."/>
            <person name="Zhang G."/>
            <person name="Ye C."/>
            <person name="Mutti N.S."/>
            <person name="Fang X."/>
            <person name="Qin N."/>
            <person name="Donahue G."/>
            <person name="Yang P."/>
            <person name="Li Q."/>
            <person name="Li C."/>
            <person name="Zhang P."/>
            <person name="Huang Z."/>
            <person name="Berger S.L."/>
            <person name="Reinberg D."/>
            <person name="Wang J."/>
            <person name="Liebig J."/>
        </authorList>
    </citation>
    <scope>NUCLEOTIDE SEQUENCE [LARGE SCALE GENOMIC DNA]</scope>
    <source>
        <strain evidence="2 3">R22 G/1</strain>
    </source>
</reference>
<feature type="non-terminal residue" evidence="2">
    <location>
        <position position="1"/>
    </location>
</feature>
<dbReference type="Pfam" id="PF03372">
    <property type="entry name" value="Exo_endo_phos"/>
    <property type="match status" value="1"/>
</dbReference>
<dbReference type="InterPro" id="IPR036691">
    <property type="entry name" value="Endo/exonu/phosph_ase_sf"/>
</dbReference>
<dbReference type="Gene3D" id="3.60.10.10">
    <property type="entry name" value="Endonuclease/exonuclease/phosphatase"/>
    <property type="match status" value="1"/>
</dbReference>
<sequence length="132" mass="15231">RYSEICDLLDREKAHFACLQETMLDSKSNIKFNNFHSIFKSRDRPGGGVGILIRQSIQYQRVDLEYINTLCTNNQVDIVIVKIPTHDYKPLHIISIYSPSRNSQNPTESDFWENLFLFCSALGNIIICGNFN</sequence>
<dbReference type="EMBL" id="GL449242">
    <property type="protein sequence ID" value="EFN83068.1"/>
    <property type="molecule type" value="Genomic_DNA"/>
</dbReference>
<name>E2BML1_HARSA</name>
<evidence type="ECO:0000259" key="1">
    <source>
        <dbReference type="Pfam" id="PF03372"/>
    </source>
</evidence>
<proteinExistence type="predicted"/>
<dbReference type="InterPro" id="IPR005135">
    <property type="entry name" value="Endo/exonuclease/phosphatase"/>
</dbReference>